<evidence type="ECO:0000259" key="3">
    <source>
        <dbReference type="Pfam" id="PF24564"/>
    </source>
</evidence>
<dbReference type="Pfam" id="PF00350">
    <property type="entry name" value="Dynamin_N"/>
    <property type="match status" value="1"/>
</dbReference>
<dbReference type="EMBL" id="MU004237">
    <property type="protein sequence ID" value="KAF2667572.1"/>
    <property type="molecule type" value="Genomic_DNA"/>
</dbReference>
<dbReference type="Gene3D" id="1.10.287.1490">
    <property type="match status" value="1"/>
</dbReference>
<reference evidence="4" key="1">
    <citation type="journal article" date="2020" name="Stud. Mycol.">
        <title>101 Dothideomycetes genomes: a test case for predicting lifestyles and emergence of pathogens.</title>
        <authorList>
            <person name="Haridas S."/>
            <person name="Albert R."/>
            <person name="Binder M."/>
            <person name="Bloem J."/>
            <person name="Labutti K."/>
            <person name="Salamov A."/>
            <person name="Andreopoulos B."/>
            <person name="Baker S."/>
            <person name="Barry K."/>
            <person name="Bills G."/>
            <person name="Bluhm B."/>
            <person name="Cannon C."/>
            <person name="Castanera R."/>
            <person name="Culley D."/>
            <person name="Daum C."/>
            <person name="Ezra D."/>
            <person name="Gonzalez J."/>
            <person name="Henrissat B."/>
            <person name="Kuo A."/>
            <person name="Liang C."/>
            <person name="Lipzen A."/>
            <person name="Lutzoni F."/>
            <person name="Magnuson J."/>
            <person name="Mondo S."/>
            <person name="Nolan M."/>
            <person name="Ohm R."/>
            <person name="Pangilinan J."/>
            <person name="Park H.-J."/>
            <person name="Ramirez L."/>
            <person name="Alfaro M."/>
            <person name="Sun H."/>
            <person name="Tritt A."/>
            <person name="Yoshinaga Y."/>
            <person name="Zwiers L.-H."/>
            <person name="Turgeon B."/>
            <person name="Goodwin S."/>
            <person name="Spatafora J."/>
            <person name="Crous P."/>
            <person name="Grigoriev I."/>
        </authorList>
    </citation>
    <scope>NUCLEOTIDE SEQUENCE</scope>
    <source>
        <strain evidence="4">CBS 115976</strain>
    </source>
</reference>
<dbReference type="AlphaFoldDB" id="A0A6A6U5Z0"/>
<evidence type="ECO:0000313" key="5">
    <source>
        <dbReference type="Proteomes" id="UP000799302"/>
    </source>
</evidence>
<organism evidence="4 5">
    <name type="scientific">Microthyrium microscopicum</name>
    <dbReference type="NCBI Taxonomy" id="703497"/>
    <lineage>
        <taxon>Eukaryota</taxon>
        <taxon>Fungi</taxon>
        <taxon>Dikarya</taxon>
        <taxon>Ascomycota</taxon>
        <taxon>Pezizomycotina</taxon>
        <taxon>Dothideomycetes</taxon>
        <taxon>Dothideomycetes incertae sedis</taxon>
        <taxon>Microthyriales</taxon>
        <taxon>Microthyriaceae</taxon>
        <taxon>Microthyrium</taxon>
    </lineage>
</organism>
<name>A0A6A6U5Z0_9PEZI</name>
<dbReference type="PANTHER" id="PTHR36681:SF3">
    <property type="entry name" value="NUCLEAR GTPASE, GERMINAL CENTER-ASSOCIATED, TANDEM DUPLICATE 3"/>
    <property type="match status" value="1"/>
</dbReference>
<keyword evidence="5" id="KW-1185">Reference proteome</keyword>
<protein>
    <submittedName>
        <fullName evidence="4">Uncharacterized protein</fullName>
    </submittedName>
</protein>
<dbReference type="Pfam" id="PF24564">
    <property type="entry name" value="DUF7605"/>
    <property type="match status" value="1"/>
</dbReference>
<keyword evidence="1" id="KW-0175">Coiled coil</keyword>
<feature type="coiled-coil region" evidence="1">
    <location>
        <begin position="554"/>
        <end position="602"/>
    </location>
</feature>
<gene>
    <name evidence="4" type="ORF">BT63DRAFT_480520</name>
</gene>
<dbReference type="InterPro" id="IPR045063">
    <property type="entry name" value="Dynamin_N"/>
</dbReference>
<feature type="domain" description="DUF7605" evidence="3">
    <location>
        <begin position="810"/>
        <end position="970"/>
    </location>
</feature>
<dbReference type="InterPro" id="IPR056024">
    <property type="entry name" value="DUF7605"/>
</dbReference>
<evidence type="ECO:0000313" key="4">
    <source>
        <dbReference type="EMBL" id="KAF2667572.1"/>
    </source>
</evidence>
<accession>A0A6A6U5Z0</accession>
<feature type="domain" description="Dynamin N-terminal" evidence="2">
    <location>
        <begin position="191"/>
        <end position="437"/>
    </location>
</feature>
<dbReference type="OrthoDB" id="3598281at2759"/>
<evidence type="ECO:0000259" key="2">
    <source>
        <dbReference type="Pfam" id="PF00350"/>
    </source>
</evidence>
<sequence>MDPAITEQLRQAAKRWRQKPYLETDSCQVAILRPEHNKKITPDTLQAEDFLWFQCKKDDSITEVMNRCENMVGHRVQLFHSFGLCGSDYATVDKFDHCKDGLIVLRAVGENSQIVDISKSKQMSNLQYLTKLESSNRPEEMEQAVRRIKGCLPALLSRIQELEALNGVDANRWSVSIKELMNLPTQHRTLIGVIGGTGDGKSSLLNALLGVEHLAPTNCIRACTAVITVFAFNHSNDPAAKFKGAIVFMRMSDWTEELSTIGSILLEEGRLSRNFNVPDTEEEEAYARFKAVYPHLTKQTDIERALSDIPAFLASDVALSKRLDRVVHIQDSTPEAFRRKLSDYVDSKEKSAGESSKPAQTDTSEWPGEYWPLIKCVRVYLKSPVLETGMEIADCPGLSDANAARAAVMKNWLKDCTGFWVVASIHRAVDNKVAKNLLGDAFKTQLLLDGQASAVTFICSQTDRISVDEAPKSLKIEPEISAQREKSRKRQKEINTAKANFEGLKKEKQGRKDKFDEVDDDLDKWLDLADEIKKGETVYAPKETNSLKRVPITGEEAEEKVKDLKSEKSACRTELKDIEKNMKELQNSISQMQKEMSDIKAGIVTTCIVKRNAYSKDSIRADYALGMKEHYQRLESEKDDTTFDPNEDQYDYEALAKSLPVYCVSSWGFQQLNGRMQNETPVVGFQTLEQTEIPQLQAHCRELTRSGRMAVSRRFLNSFLKLVTSLELWAANDGAGVDAEERLRNSPAMHLEKKLYQLKSSLKKEVHESKDAFESILKQTIYKRYVSASFVAQSAAVSTAKGWGLPQSKGGLHFQTYRAVVRRAGRYSTDDHDIDFNEALVAPMTKKIARPWMNAFGTALPAVVRSFEEKAKLVLQEFHDDVTSYVRKHGTNSVRTELLASQMMHHRNGLEITEAHMNEVITEHQKNANRMFAPSIQQTLAQAYKQCAAAAGQGVWRQIKSIMENAVQDKVTVMFHDAANEVRIKLGILGTEVAKEMNTVVDEIYHQAEFDYRQEIGDITVKPGKIMSKEEQEIRLFCKERTWLPEGMFKSDLNAPPTFPGNVIANDSDAAEDDTVGMDGVVATAAAGPLVITAGITGAINTNVPIVGTE</sequence>
<dbReference type="SUPFAM" id="SSF52540">
    <property type="entry name" value="P-loop containing nucleoside triphosphate hydrolases"/>
    <property type="match status" value="2"/>
</dbReference>
<evidence type="ECO:0000256" key="1">
    <source>
        <dbReference type="SAM" id="Coils"/>
    </source>
</evidence>
<dbReference type="InterPro" id="IPR027417">
    <property type="entry name" value="P-loop_NTPase"/>
</dbReference>
<proteinExistence type="predicted"/>
<dbReference type="Gene3D" id="3.40.50.300">
    <property type="entry name" value="P-loop containing nucleotide triphosphate hydrolases"/>
    <property type="match status" value="1"/>
</dbReference>
<dbReference type="Proteomes" id="UP000799302">
    <property type="component" value="Unassembled WGS sequence"/>
</dbReference>
<dbReference type="PANTHER" id="PTHR36681">
    <property type="entry name" value="NUCLEAR GTPASE, GERMINAL CENTER-ASSOCIATED, TANDEM DUPLICATE 3"/>
    <property type="match status" value="1"/>
</dbReference>